<evidence type="ECO:0000313" key="5">
    <source>
        <dbReference type="EMBL" id="CAE7776851.1"/>
    </source>
</evidence>
<evidence type="ECO:0000256" key="1">
    <source>
        <dbReference type="ARBA" id="ARBA00022737"/>
    </source>
</evidence>
<evidence type="ECO:0000256" key="3">
    <source>
        <dbReference type="PROSITE-ProRule" id="PRU00023"/>
    </source>
</evidence>
<protein>
    <submittedName>
        <fullName evidence="5">ANK2 protein</fullName>
    </submittedName>
</protein>
<dbReference type="InterPro" id="IPR000242">
    <property type="entry name" value="PTP_cat"/>
</dbReference>
<dbReference type="Gene3D" id="1.25.40.20">
    <property type="entry name" value="Ankyrin repeat-containing domain"/>
    <property type="match status" value="1"/>
</dbReference>
<reference evidence="5" key="1">
    <citation type="submission" date="2021-02" db="EMBL/GenBank/DDBJ databases">
        <authorList>
            <person name="Dougan E. K."/>
            <person name="Rhodes N."/>
            <person name="Thang M."/>
            <person name="Chan C."/>
        </authorList>
    </citation>
    <scope>NUCLEOTIDE SEQUENCE</scope>
</reference>
<keyword evidence="2 3" id="KW-0040">ANK repeat</keyword>
<dbReference type="OrthoDB" id="194358at2759"/>
<feature type="repeat" description="ANK" evidence="3">
    <location>
        <begin position="502"/>
        <end position="534"/>
    </location>
</feature>
<feature type="repeat" description="ANK" evidence="3">
    <location>
        <begin position="289"/>
        <end position="321"/>
    </location>
</feature>
<dbReference type="PROSITE" id="PS50055">
    <property type="entry name" value="TYR_PHOSPHATASE_PTP"/>
    <property type="match status" value="1"/>
</dbReference>
<feature type="repeat" description="ANK" evidence="3">
    <location>
        <begin position="430"/>
        <end position="467"/>
    </location>
</feature>
<dbReference type="PANTHER" id="PTHR24198">
    <property type="entry name" value="ANKYRIN REPEAT AND PROTEIN KINASE DOMAIN-CONTAINING PROTEIN"/>
    <property type="match status" value="1"/>
</dbReference>
<dbReference type="Pfam" id="PF12796">
    <property type="entry name" value="Ank_2"/>
    <property type="match status" value="1"/>
</dbReference>
<name>A0A812YCN1_SYMPI</name>
<evidence type="ECO:0000259" key="4">
    <source>
        <dbReference type="PROSITE" id="PS50055"/>
    </source>
</evidence>
<dbReference type="InterPro" id="IPR036770">
    <property type="entry name" value="Ankyrin_rpt-contain_sf"/>
</dbReference>
<organism evidence="5 6">
    <name type="scientific">Symbiodinium pilosum</name>
    <name type="common">Dinoflagellate</name>
    <dbReference type="NCBI Taxonomy" id="2952"/>
    <lineage>
        <taxon>Eukaryota</taxon>
        <taxon>Sar</taxon>
        <taxon>Alveolata</taxon>
        <taxon>Dinophyceae</taxon>
        <taxon>Suessiales</taxon>
        <taxon>Symbiodiniaceae</taxon>
        <taxon>Symbiodinium</taxon>
    </lineage>
</organism>
<sequence>MYLVKVSDFLQMEGAPESHDVLKERGLLHEWKAGMFAIFVSHQWLGRQHPDPNGEQVAVLRQMLQGLINGSLTVAGDLVSSTYGQGKRLTSETRKQVECGYVFLDWFAIPQITARAKGVNEEVTKSDAALAVKSIPSYVEAASLFVALVPFVPHADTKEWCSYTTWLARGWCRAELWLHMLSSKPDTSVILVTSVPEAKFMFPLDWLENTIASGDFTVEEDRAVVVQLGQRALESKIREHRQSGPLAVFRFYRAHQWKMLGQKRSEWGVQEFLDAFQFPSLEDAAKDQSSMSALMCAVFTGDSHMIRLLVANRADVNIRAHGLSKAGYFDGQPLIVCAAKSHQPAHVLATLCELRADVHARMGLMGSTVAPMVRSREQLKVILDARADFHGHFDPAGHTPLGGACGMANSETIAALLEVRCNPNPPLYGLGQSPLHHAILFSRGNPSAFKIVQLLLEHGADPNALTNPTGTFKWMSQAAQAYEVIMGRENCSFLVRCYAILTRLSPLGLAAFIGDPDLLQLLLDFGAEAPVPNSRGDFPVDLARENGHFHLLPILNTFHV</sequence>
<dbReference type="PROSITE" id="PS50297">
    <property type="entry name" value="ANK_REP_REGION"/>
    <property type="match status" value="1"/>
</dbReference>
<gene>
    <name evidence="5" type="primary">ANK2</name>
    <name evidence="5" type="ORF">SPIL2461_LOCUS23013</name>
</gene>
<comment type="caution">
    <text evidence="5">The sequence shown here is derived from an EMBL/GenBank/DDBJ whole genome shotgun (WGS) entry which is preliminary data.</text>
</comment>
<dbReference type="EMBL" id="CAJNIZ010047839">
    <property type="protein sequence ID" value="CAE7776851.1"/>
    <property type="molecule type" value="Genomic_DNA"/>
</dbReference>
<dbReference type="Pfam" id="PF00023">
    <property type="entry name" value="Ank"/>
    <property type="match status" value="1"/>
</dbReference>
<feature type="domain" description="Tyrosine-protein phosphatase" evidence="4">
    <location>
        <begin position="137"/>
        <end position="389"/>
    </location>
</feature>
<dbReference type="GO" id="GO:0004725">
    <property type="term" value="F:protein tyrosine phosphatase activity"/>
    <property type="evidence" value="ECO:0007669"/>
    <property type="project" value="InterPro"/>
</dbReference>
<dbReference type="PANTHER" id="PTHR24198:SF165">
    <property type="entry name" value="ANKYRIN REPEAT-CONTAINING PROTEIN-RELATED"/>
    <property type="match status" value="1"/>
</dbReference>
<dbReference type="SMART" id="SM00248">
    <property type="entry name" value="ANK"/>
    <property type="match status" value="5"/>
</dbReference>
<dbReference type="InterPro" id="IPR002110">
    <property type="entry name" value="Ankyrin_rpt"/>
</dbReference>
<dbReference type="SUPFAM" id="SSF48403">
    <property type="entry name" value="Ankyrin repeat"/>
    <property type="match status" value="1"/>
</dbReference>
<dbReference type="PROSITE" id="PS50088">
    <property type="entry name" value="ANK_REPEAT"/>
    <property type="match status" value="3"/>
</dbReference>
<evidence type="ECO:0000256" key="2">
    <source>
        <dbReference type="ARBA" id="ARBA00023043"/>
    </source>
</evidence>
<accession>A0A812YCN1</accession>
<keyword evidence="1" id="KW-0677">Repeat</keyword>
<dbReference type="AlphaFoldDB" id="A0A812YCN1"/>
<keyword evidence="6" id="KW-1185">Reference proteome</keyword>
<evidence type="ECO:0000313" key="6">
    <source>
        <dbReference type="Proteomes" id="UP000649617"/>
    </source>
</evidence>
<proteinExistence type="predicted"/>
<dbReference type="Proteomes" id="UP000649617">
    <property type="component" value="Unassembled WGS sequence"/>
</dbReference>